<dbReference type="RefSeq" id="WP_083703149.1">
    <property type="nucleotide sequence ID" value="NZ_FTMN01000010.1"/>
</dbReference>
<reference evidence="2 3" key="1">
    <citation type="submission" date="2017-01" db="EMBL/GenBank/DDBJ databases">
        <authorList>
            <person name="Mah S.A."/>
            <person name="Swanson W.J."/>
            <person name="Moy G.W."/>
            <person name="Vacquier V.D."/>
        </authorList>
    </citation>
    <scope>NUCLEOTIDE SEQUENCE [LARGE SCALE GENOMIC DNA]</scope>
    <source>
        <strain evidence="2 3">DSM 7027</strain>
    </source>
</reference>
<organism evidence="2 3">
    <name type="scientific">Marinobacterium stanieri</name>
    <dbReference type="NCBI Taxonomy" id="49186"/>
    <lineage>
        <taxon>Bacteria</taxon>
        <taxon>Pseudomonadati</taxon>
        <taxon>Pseudomonadota</taxon>
        <taxon>Gammaproteobacteria</taxon>
        <taxon>Oceanospirillales</taxon>
        <taxon>Oceanospirillaceae</taxon>
        <taxon>Marinobacterium</taxon>
    </lineage>
</organism>
<dbReference type="Proteomes" id="UP000186895">
    <property type="component" value="Unassembled WGS sequence"/>
</dbReference>
<dbReference type="EMBL" id="FTMN01000010">
    <property type="protein sequence ID" value="SIQ87982.1"/>
    <property type="molecule type" value="Genomic_DNA"/>
</dbReference>
<dbReference type="InterPro" id="IPR010836">
    <property type="entry name" value="SapC"/>
</dbReference>
<sequence length="325" mass="36320">MSTPENNQRNTGRSEVLSPERHGSLRFHKANNFAFAAEWLYVPVHYKEAGRLARQFPVLFYPLPSGGVMPCMLLKTKGKYALSAQMNWQGSVLPDVMRLYPFGFSKLENGLTSLALYPAAPHFSGKGEKIITSKGKPTQRMRGIIKQLMPVEKAFEQTQPLMKELLALKVLQPMTFSLRRGDGKRSRITLLACPDFSVIKNKSLSSDLRTLLYIHQQSCRSLFKQIKTADTPEQSAEARPATVKNKPADKSAAKSKTSDAVDVKDMIKSACDRFGVSLDDLRSRKRSDAIKRAREALATDASACDCLPELAIQLERSVDTIKKWV</sequence>
<accession>A0A1N6WD87</accession>
<dbReference type="Pfam" id="PF07277">
    <property type="entry name" value="SapC"/>
    <property type="match status" value="1"/>
</dbReference>
<feature type="region of interest" description="Disordered" evidence="1">
    <location>
        <begin position="230"/>
        <end position="257"/>
    </location>
</feature>
<evidence type="ECO:0000256" key="1">
    <source>
        <dbReference type="SAM" id="MobiDB-lite"/>
    </source>
</evidence>
<evidence type="ECO:0000313" key="2">
    <source>
        <dbReference type="EMBL" id="SIQ87982.1"/>
    </source>
</evidence>
<feature type="compositionally biased region" description="Basic and acidic residues" evidence="1">
    <location>
        <begin position="246"/>
        <end position="257"/>
    </location>
</feature>
<name>A0A1N6WD87_9GAMM</name>
<feature type="compositionally biased region" description="Polar residues" evidence="1">
    <location>
        <begin position="1"/>
        <end position="13"/>
    </location>
</feature>
<protein>
    <submittedName>
        <fullName evidence="2">SapC protein</fullName>
    </submittedName>
</protein>
<evidence type="ECO:0000313" key="3">
    <source>
        <dbReference type="Proteomes" id="UP000186895"/>
    </source>
</evidence>
<gene>
    <name evidence="2" type="ORF">SAMN05421647_11090</name>
</gene>
<keyword evidence="3" id="KW-1185">Reference proteome</keyword>
<proteinExistence type="predicted"/>
<dbReference type="STRING" id="49186.SAMN05421647_11090"/>
<feature type="region of interest" description="Disordered" evidence="1">
    <location>
        <begin position="1"/>
        <end position="20"/>
    </location>
</feature>
<dbReference type="AlphaFoldDB" id="A0A1N6WD87"/>